<name>A0ABD3EGR9_9LAMI</name>
<evidence type="ECO:0000259" key="3">
    <source>
        <dbReference type="Pfam" id="PF00009"/>
    </source>
</evidence>
<dbReference type="Proteomes" id="UP001632038">
    <property type="component" value="Unassembled WGS sequence"/>
</dbReference>
<dbReference type="InterPro" id="IPR021790">
    <property type="entry name" value="PTBP1-like_RRM2"/>
</dbReference>
<dbReference type="GO" id="GO:0003723">
    <property type="term" value="F:RNA binding"/>
    <property type="evidence" value="ECO:0007669"/>
    <property type="project" value="UniProtKB-KW"/>
</dbReference>
<keyword evidence="2" id="KW-0694">RNA-binding</keyword>
<dbReference type="InterPro" id="IPR035979">
    <property type="entry name" value="RBD_domain_sf"/>
</dbReference>
<evidence type="ECO:0000256" key="1">
    <source>
        <dbReference type="ARBA" id="ARBA00022737"/>
    </source>
</evidence>
<protein>
    <recommendedName>
        <fullName evidence="7">RRM domain-containing protein</fullName>
    </recommendedName>
</protein>
<evidence type="ECO:0000256" key="2">
    <source>
        <dbReference type="ARBA" id="ARBA00022884"/>
    </source>
</evidence>
<keyword evidence="6" id="KW-1185">Reference proteome</keyword>
<comment type="caution">
    <text evidence="5">The sequence shown here is derived from an EMBL/GenBank/DDBJ whole genome shotgun (WGS) entry which is preliminary data.</text>
</comment>
<dbReference type="AlphaFoldDB" id="A0ABD3EGR9"/>
<dbReference type="PANTHER" id="PTHR15592">
    <property type="entry name" value="MATRIN 3/NUCLEAR PROTEIN 220-RELATED"/>
    <property type="match status" value="1"/>
</dbReference>
<feature type="domain" description="PTBP1-like RNA recognition motif 2" evidence="4">
    <location>
        <begin position="34"/>
        <end position="113"/>
    </location>
</feature>
<dbReference type="SUPFAM" id="SSF54928">
    <property type="entry name" value="RNA-binding domain, RBD"/>
    <property type="match status" value="1"/>
</dbReference>
<dbReference type="Pfam" id="PF11835">
    <property type="entry name" value="RRM_8"/>
    <property type="match status" value="1"/>
</dbReference>
<evidence type="ECO:0000259" key="4">
    <source>
        <dbReference type="Pfam" id="PF11835"/>
    </source>
</evidence>
<sequence length="334" mass="37694">MSNNSVSSISSSLAAITVELAQIQQSLCKSKPPRGEPNRFLLATIHHMLCPITEEVLQQVFSPHGFVENIVTLQNSAGFQALIRYQSIQSAISARNFLQGHDIYDGGCQLDLELSNLDELQVNFNIEHAHDITIPTATVEYKPENRHDAHVDCPDHADDAKNLISIDTTHMKDATLDVSNTDEPIPQTRQVKVLDMVVALNQQDQLYDAKMIEFVDLEVDDLLTSSEISGDDMSIVSSYDLLALKVLVANPIIKRVENESADTFYKLEDPTVIIIAESLNPNVIYFLSYTLRTRWFLKRGRMLWIRGRGPKSGRRAKMRSKESKVDYLAIQFYK</sequence>
<organism evidence="5 6">
    <name type="scientific">Castilleja foliolosa</name>
    <dbReference type="NCBI Taxonomy" id="1961234"/>
    <lineage>
        <taxon>Eukaryota</taxon>
        <taxon>Viridiplantae</taxon>
        <taxon>Streptophyta</taxon>
        <taxon>Embryophyta</taxon>
        <taxon>Tracheophyta</taxon>
        <taxon>Spermatophyta</taxon>
        <taxon>Magnoliopsida</taxon>
        <taxon>eudicotyledons</taxon>
        <taxon>Gunneridae</taxon>
        <taxon>Pentapetalae</taxon>
        <taxon>asterids</taxon>
        <taxon>lamiids</taxon>
        <taxon>Lamiales</taxon>
        <taxon>Orobanchaceae</taxon>
        <taxon>Pedicularideae</taxon>
        <taxon>Castillejinae</taxon>
        <taxon>Castilleja</taxon>
    </lineage>
</organism>
<keyword evidence="1" id="KW-0677">Repeat</keyword>
<gene>
    <name evidence="5" type="ORF">CASFOL_002011</name>
</gene>
<dbReference type="EMBL" id="JAVIJP010000005">
    <property type="protein sequence ID" value="KAL3652330.1"/>
    <property type="molecule type" value="Genomic_DNA"/>
</dbReference>
<dbReference type="InterPro" id="IPR012677">
    <property type="entry name" value="Nucleotide-bd_a/b_plait_sf"/>
</dbReference>
<feature type="domain" description="Tr-type G" evidence="3">
    <location>
        <begin position="123"/>
        <end position="237"/>
    </location>
</feature>
<dbReference type="InterPro" id="IPR027417">
    <property type="entry name" value="P-loop_NTPase"/>
</dbReference>
<evidence type="ECO:0008006" key="7">
    <source>
        <dbReference type="Google" id="ProtNLM"/>
    </source>
</evidence>
<accession>A0ABD3EGR9</accession>
<dbReference type="Gene3D" id="3.30.70.330">
    <property type="match status" value="1"/>
</dbReference>
<evidence type="ECO:0000313" key="6">
    <source>
        <dbReference type="Proteomes" id="UP001632038"/>
    </source>
</evidence>
<dbReference type="Pfam" id="PF00009">
    <property type="entry name" value="GTP_EFTU"/>
    <property type="match status" value="1"/>
</dbReference>
<proteinExistence type="predicted"/>
<dbReference type="InterPro" id="IPR000795">
    <property type="entry name" value="T_Tr_GTP-bd_dom"/>
</dbReference>
<dbReference type="Gene3D" id="3.40.50.300">
    <property type="entry name" value="P-loop containing nucleotide triphosphate hydrolases"/>
    <property type="match status" value="1"/>
</dbReference>
<evidence type="ECO:0000313" key="5">
    <source>
        <dbReference type="EMBL" id="KAL3652330.1"/>
    </source>
</evidence>
<reference evidence="6" key="1">
    <citation type="journal article" date="2024" name="IScience">
        <title>Strigolactones Initiate the Formation of Haustorium-like Structures in Castilleja.</title>
        <authorList>
            <person name="Buerger M."/>
            <person name="Peterson D."/>
            <person name="Chory J."/>
        </authorList>
    </citation>
    <scope>NUCLEOTIDE SEQUENCE [LARGE SCALE GENOMIC DNA]</scope>
</reference>